<comment type="caution">
    <text evidence="1">The sequence shown here is derived from an EMBL/GenBank/DDBJ whole genome shotgun (WGS) entry which is preliminary data.</text>
</comment>
<organism evidence="1 2">
    <name type="scientific">Karstenula rhodostoma CBS 690.94</name>
    <dbReference type="NCBI Taxonomy" id="1392251"/>
    <lineage>
        <taxon>Eukaryota</taxon>
        <taxon>Fungi</taxon>
        <taxon>Dikarya</taxon>
        <taxon>Ascomycota</taxon>
        <taxon>Pezizomycotina</taxon>
        <taxon>Dothideomycetes</taxon>
        <taxon>Pleosporomycetidae</taxon>
        <taxon>Pleosporales</taxon>
        <taxon>Massarineae</taxon>
        <taxon>Didymosphaeriaceae</taxon>
        <taxon>Karstenula</taxon>
    </lineage>
</organism>
<dbReference type="EMBL" id="MU001492">
    <property type="protein sequence ID" value="KAF2451553.1"/>
    <property type="molecule type" value="Genomic_DNA"/>
</dbReference>
<name>A0A9P4UJC9_9PLEO</name>
<proteinExistence type="predicted"/>
<accession>A0A9P4UJC9</accession>
<dbReference type="Proteomes" id="UP000799764">
    <property type="component" value="Unassembled WGS sequence"/>
</dbReference>
<gene>
    <name evidence="1" type="ORF">P171DRAFT_478590</name>
</gene>
<keyword evidence="2" id="KW-1185">Reference proteome</keyword>
<dbReference type="AlphaFoldDB" id="A0A9P4UJC9"/>
<sequence>MAEIIRPRPQWTEWLRFDDNDLPTPISDLDMMSHPRVFAQGIEHVFRNLYSIDLPCCPNACKRPYRAARDSAREMIYQAVNRIALKFRQWPDDPGILCSIYHGNTKKFATFHAGAMFTINIIRSSIKSHIKEKRPNPCWECLEAVVDDLEGSIHHFYVATSAGEDLKRFNKLDAGLWTLAQSSLRHL</sequence>
<protein>
    <submittedName>
        <fullName evidence="1">Uncharacterized protein</fullName>
    </submittedName>
</protein>
<evidence type="ECO:0000313" key="1">
    <source>
        <dbReference type="EMBL" id="KAF2451553.1"/>
    </source>
</evidence>
<reference evidence="1" key="1">
    <citation type="journal article" date="2020" name="Stud. Mycol.">
        <title>101 Dothideomycetes genomes: a test case for predicting lifestyles and emergence of pathogens.</title>
        <authorList>
            <person name="Haridas S."/>
            <person name="Albert R."/>
            <person name="Binder M."/>
            <person name="Bloem J."/>
            <person name="Labutti K."/>
            <person name="Salamov A."/>
            <person name="Andreopoulos B."/>
            <person name="Baker S."/>
            <person name="Barry K."/>
            <person name="Bills G."/>
            <person name="Bluhm B."/>
            <person name="Cannon C."/>
            <person name="Castanera R."/>
            <person name="Culley D."/>
            <person name="Daum C."/>
            <person name="Ezra D."/>
            <person name="Gonzalez J."/>
            <person name="Henrissat B."/>
            <person name="Kuo A."/>
            <person name="Liang C."/>
            <person name="Lipzen A."/>
            <person name="Lutzoni F."/>
            <person name="Magnuson J."/>
            <person name="Mondo S."/>
            <person name="Nolan M."/>
            <person name="Ohm R."/>
            <person name="Pangilinan J."/>
            <person name="Park H.-J."/>
            <person name="Ramirez L."/>
            <person name="Alfaro M."/>
            <person name="Sun H."/>
            <person name="Tritt A."/>
            <person name="Yoshinaga Y."/>
            <person name="Zwiers L.-H."/>
            <person name="Turgeon B."/>
            <person name="Goodwin S."/>
            <person name="Spatafora J."/>
            <person name="Crous P."/>
            <person name="Grigoriev I."/>
        </authorList>
    </citation>
    <scope>NUCLEOTIDE SEQUENCE</scope>
    <source>
        <strain evidence="1">CBS 690.94</strain>
    </source>
</reference>
<evidence type="ECO:0000313" key="2">
    <source>
        <dbReference type="Proteomes" id="UP000799764"/>
    </source>
</evidence>